<dbReference type="OrthoDB" id="447749at2759"/>
<dbReference type="AlphaFoldDB" id="A0A812KE66"/>
<evidence type="ECO:0000313" key="2">
    <source>
        <dbReference type="EMBL" id="CAE7225620.1"/>
    </source>
</evidence>
<proteinExistence type="predicted"/>
<protein>
    <submittedName>
        <fullName evidence="2">Hexb protein</fullName>
    </submittedName>
</protein>
<organism evidence="2 3">
    <name type="scientific">Symbiodinium natans</name>
    <dbReference type="NCBI Taxonomy" id="878477"/>
    <lineage>
        <taxon>Eukaryota</taxon>
        <taxon>Sar</taxon>
        <taxon>Alveolata</taxon>
        <taxon>Dinophyceae</taxon>
        <taxon>Suessiales</taxon>
        <taxon>Symbiodiniaceae</taxon>
        <taxon>Symbiodinium</taxon>
    </lineage>
</organism>
<evidence type="ECO:0000256" key="1">
    <source>
        <dbReference type="SAM" id="MobiDB-lite"/>
    </source>
</evidence>
<comment type="caution">
    <text evidence="2">The sequence shown here is derived from an EMBL/GenBank/DDBJ whole genome shotgun (WGS) entry which is preliminary data.</text>
</comment>
<accession>A0A812KE66</accession>
<reference evidence="2" key="1">
    <citation type="submission" date="2021-02" db="EMBL/GenBank/DDBJ databases">
        <authorList>
            <person name="Dougan E. K."/>
            <person name="Rhodes N."/>
            <person name="Thang M."/>
            <person name="Chan C."/>
        </authorList>
    </citation>
    <scope>NUCLEOTIDE SEQUENCE</scope>
</reference>
<gene>
    <name evidence="2" type="primary">Hexb</name>
    <name evidence="2" type="ORF">SNAT2548_LOCUS8707</name>
</gene>
<feature type="region of interest" description="Disordered" evidence="1">
    <location>
        <begin position="179"/>
        <end position="210"/>
    </location>
</feature>
<dbReference type="Gene3D" id="2.170.16.10">
    <property type="entry name" value="Hedgehog/Intein (Hint) domain"/>
    <property type="match status" value="1"/>
</dbReference>
<evidence type="ECO:0000313" key="3">
    <source>
        <dbReference type="Proteomes" id="UP000604046"/>
    </source>
</evidence>
<keyword evidence="3" id="KW-1185">Reference proteome</keyword>
<dbReference type="InterPro" id="IPR036844">
    <property type="entry name" value="Hint_dom_sf"/>
</dbReference>
<sequence length="210" mass="22745">MGFTVVDEDYEPSITSCTSTSTSWIVVSDSYCFMLDDIFKTRNHGVDLFIKGSALMKGSQVLAVDDETMLTVVQKPEVREATEVVDLRAGHAMLRVTLDHPVCVPDGHGEFCMTDACYIPAGALKEGDLVVLESGEPAPLTEVCRKQGVCDVLKIVFDQNMPIAVFSEPPSILSKGFKKKPVRRGGMCSRSRPAGDGQNSIPNTAGRLSD</sequence>
<name>A0A812KE66_9DINO</name>
<dbReference type="Proteomes" id="UP000604046">
    <property type="component" value="Unassembled WGS sequence"/>
</dbReference>
<dbReference type="SUPFAM" id="SSF51294">
    <property type="entry name" value="Hedgehog/intein (Hint) domain"/>
    <property type="match status" value="1"/>
</dbReference>
<dbReference type="EMBL" id="CAJNDS010000654">
    <property type="protein sequence ID" value="CAE7225620.1"/>
    <property type="molecule type" value="Genomic_DNA"/>
</dbReference>